<dbReference type="SUPFAM" id="SSF117281">
    <property type="entry name" value="Kelch motif"/>
    <property type="match status" value="1"/>
</dbReference>
<reference evidence="2 3" key="1">
    <citation type="journal article" date="2010" name="Plant Cell">
        <title>The Chlorella variabilis NC64A genome reveals adaptation to photosymbiosis, coevolution with viruses, and cryptic sex.</title>
        <authorList>
            <person name="Blanc G."/>
            <person name="Duncan G."/>
            <person name="Agarkova I."/>
            <person name="Borodovsky M."/>
            <person name="Gurnon J."/>
            <person name="Kuo A."/>
            <person name="Lindquist E."/>
            <person name="Lucas S."/>
            <person name="Pangilinan J."/>
            <person name="Polle J."/>
            <person name="Salamov A."/>
            <person name="Terry A."/>
            <person name="Yamada T."/>
            <person name="Dunigan D.D."/>
            <person name="Grigoriev I.V."/>
            <person name="Claverie J.M."/>
            <person name="Van Etten J.L."/>
        </authorList>
    </citation>
    <scope>NUCLEOTIDE SEQUENCE [LARGE SCALE GENOMIC DNA]</scope>
    <source>
        <strain evidence="2 3">NC64A</strain>
    </source>
</reference>
<dbReference type="eggNOG" id="KOG1072">
    <property type="taxonomic scope" value="Eukaryota"/>
</dbReference>
<gene>
    <name evidence="2" type="ORF">CHLNCDRAFT_57342</name>
</gene>
<feature type="compositionally biased region" description="Low complexity" evidence="1">
    <location>
        <begin position="27"/>
        <end position="58"/>
    </location>
</feature>
<protein>
    <submittedName>
        <fullName evidence="2">Uncharacterized protein</fullName>
    </submittedName>
</protein>
<feature type="region of interest" description="Disordered" evidence="1">
    <location>
        <begin position="541"/>
        <end position="576"/>
    </location>
</feature>
<dbReference type="InParanoid" id="E1Z9X3"/>
<dbReference type="Gene3D" id="2.120.10.80">
    <property type="entry name" value="Kelch-type beta propeller"/>
    <property type="match status" value="2"/>
</dbReference>
<dbReference type="Proteomes" id="UP000008141">
    <property type="component" value="Unassembled WGS sequence"/>
</dbReference>
<dbReference type="Pfam" id="PF24681">
    <property type="entry name" value="Kelch_KLHDC2_KLHL20_DRC7"/>
    <property type="match status" value="1"/>
</dbReference>
<dbReference type="KEGG" id="cvr:CHLNCDRAFT_57342"/>
<feature type="region of interest" description="Disordered" evidence="1">
    <location>
        <begin position="134"/>
        <end position="171"/>
    </location>
</feature>
<evidence type="ECO:0000313" key="3">
    <source>
        <dbReference type="Proteomes" id="UP000008141"/>
    </source>
</evidence>
<sequence length="926" mass="95708">MAKPKPATLASAPPPLEPAEPPPLGPAPSATRPATAPNGGAPASAPARAAPAAAAEVASPEDIRAAIVEYLRKKPGNKDLLTRLGLYLRSRKLSPEGQLKRFIQQQCLGRVVVPDAKAGTDMVQLAEAAAADAAAAQRERERERERAAAEAASTPANADAARRPASAGESFDPSWLEEQLMQQCVELQRSGVQPTLPLLGSFCIEKLNLQMRGRLKPFLERRSQLCTLSDDGRQQVQLTAAGTTLGGGRLGSSEAAASAPLLGQVAGSLPGSSSAAGGGGAASTDQVAAAVMPGVAAAQSAAKDYKKWDVLTKEIFQFVKSKGVATYNQIDAHIKANCAKLIAGTGIPLNQWKSQFFLHKRRNIFRLQGPVVSLSSYIPDSTEDGPSVPPATLAGSPAEEFPPLPGAAAAPVAGTAAAGATAAIGSSSGSGGSTTPKAGASPADNPLLAAFAAERRMLEQLRDDVEAKLASFKALSELQKENSGLRAACVTLGRELLSFKSEFAAFQQQTVAALAVVSPGAAAMLLNGGGMGAGDAAMSPAMSPVMGAGGTDEAAQEKQQQQQRQQQQEDDSGFAVSYSSGDQAAAAAAATGPEEAQAASGAAMPLPLPLPMPAHMPASAPLVGAPAEPSMAMPKGEIVLVGGHDGGSWLDSVDYFSPSERVWASLPLLGQPRSFAAAVGTAAEVFVAGGGNGVEWFDSVVRYDRQAGLMGGWVELAPLQVARGSLAAGVANGYLFAYGGGKPKEQYNVVEWYDPQSNRWLPGPPLSRKRFALGGAALDGVMYAVGGYDGVSYLDCAERLDPRSDRWEALPGSMASKRGGHSVAAVAGRLYALGGFNSVQAIPHCEVFDPRMNAWRSIADMADARAYGSCAVLGSTVFAVGGLQSDMQTHAILLESYNPTSDCWEHVELPSNANPRRSFLAACGLE</sequence>
<dbReference type="GO" id="GO:0034976">
    <property type="term" value="P:response to endoplasmic reticulum stress"/>
    <property type="evidence" value="ECO:0007669"/>
    <property type="project" value="InterPro"/>
</dbReference>
<dbReference type="STRING" id="554065.E1Z9X3"/>
<name>E1Z9X3_CHLVA</name>
<feature type="compositionally biased region" description="Pro residues" evidence="1">
    <location>
        <begin position="12"/>
        <end position="26"/>
    </location>
</feature>
<keyword evidence="3" id="KW-1185">Reference proteome</keyword>
<dbReference type="OrthoDB" id="523959at2759"/>
<proteinExistence type="predicted"/>
<dbReference type="GeneID" id="17357036"/>
<organism evidence="3">
    <name type="scientific">Chlorella variabilis</name>
    <name type="common">Green alga</name>
    <dbReference type="NCBI Taxonomy" id="554065"/>
    <lineage>
        <taxon>Eukaryota</taxon>
        <taxon>Viridiplantae</taxon>
        <taxon>Chlorophyta</taxon>
        <taxon>core chlorophytes</taxon>
        <taxon>Trebouxiophyceae</taxon>
        <taxon>Chlorellales</taxon>
        <taxon>Chlorellaceae</taxon>
        <taxon>Chlorella clade</taxon>
        <taxon>Chlorella</taxon>
    </lineage>
</organism>
<feature type="region of interest" description="Disordered" evidence="1">
    <location>
        <begin position="378"/>
        <end position="406"/>
    </location>
</feature>
<feature type="compositionally biased region" description="Low complexity" evidence="1">
    <location>
        <begin position="1"/>
        <end position="11"/>
    </location>
</feature>
<dbReference type="AlphaFoldDB" id="E1Z9X3"/>
<dbReference type="InterPro" id="IPR044832">
    <property type="entry name" value="NRP-like"/>
</dbReference>
<dbReference type="Pfam" id="PF01344">
    <property type="entry name" value="Kelch_1"/>
    <property type="match status" value="1"/>
</dbReference>
<dbReference type="PANTHER" id="PTHR46034:SF7">
    <property type="entry name" value="INFLUENZA VIRUS NS1A-BINDING PROTEIN"/>
    <property type="match status" value="1"/>
</dbReference>
<dbReference type="InterPro" id="IPR015915">
    <property type="entry name" value="Kelch-typ_b-propeller"/>
</dbReference>
<dbReference type="SMART" id="SM00612">
    <property type="entry name" value="Kelch"/>
    <property type="match status" value="5"/>
</dbReference>
<evidence type="ECO:0000313" key="2">
    <source>
        <dbReference type="EMBL" id="EFN57848.1"/>
    </source>
</evidence>
<feature type="compositionally biased region" description="Low complexity" evidence="1">
    <location>
        <begin position="149"/>
        <end position="167"/>
    </location>
</feature>
<feature type="compositionally biased region" description="Basic and acidic residues" evidence="1">
    <location>
        <begin position="137"/>
        <end position="148"/>
    </location>
</feature>
<dbReference type="InterPro" id="IPR006652">
    <property type="entry name" value="Kelch_1"/>
</dbReference>
<dbReference type="EMBL" id="GL433839">
    <property type="protein sequence ID" value="EFN57848.1"/>
    <property type="molecule type" value="Genomic_DNA"/>
</dbReference>
<evidence type="ECO:0000256" key="1">
    <source>
        <dbReference type="SAM" id="MobiDB-lite"/>
    </source>
</evidence>
<accession>E1Z9X3</accession>
<feature type="region of interest" description="Disordered" evidence="1">
    <location>
        <begin position="1"/>
        <end position="58"/>
    </location>
</feature>
<dbReference type="RefSeq" id="XP_005849950.1">
    <property type="nucleotide sequence ID" value="XM_005849888.1"/>
</dbReference>
<dbReference type="PANTHER" id="PTHR46034">
    <property type="match status" value="1"/>
</dbReference>